<dbReference type="PANTHER" id="PTHR34009:SF2">
    <property type="entry name" value="PROTEIN STAR"/>
    <property type="match status" value="1"/>
</dbReference>
<dbReference type="GO" id="GO:0005794">
    <property type="term" value="C:Golgi apparatus"/>
    <property type="evidence" value="ECO:0007669"/>
    <property type="project" value="TreeGrafter"/>
</dbReference>
<comment type="caution">
    <text evidence="1">The sequence shown here is derived from an EMBL/GenBank/DDBJ whole genome shotgun (WGS) entry which is preliminary data.</text>
</comment>
<proteinExistence type="predicted"/>
<dbReference type="AlphaFoldDB" id="A0AAV2SBP2"/>
<accession>A0AAV2SBP2</accession>
<feature type="non-terminal residue" evidence="1">
    <location>
        <position position="1"/>
    </location>
</feature>
<name>A0AAV2SBP2_MEGNR</name>
<dbReference type="GO" id="GO:0005886">
    <property type="term" value="C:plasma membrane"/>
    <property type="evidence" value="ECO:0007669"/>
    <property type="project" value="TreeGrafter"/>
</dbReference>
<evidence type="ECO:0000313" key="1">
    <source>
        <dbReference type="EMBL" id="CAL4168230.1"/>
    </source>
</evidence>
<dbReference type="Proteomes" id="UP001497623">
    <property type="component" value="Unassembled WGS sequence"/>
</dbReference>
<dbReference type="GO" id="GO:0016197">
    <property type="term" value="P:endosomal transport"/>
    <property type="evidence" value="ECO:0007669"/>
    <property type="project" value="TreeGrafter"/>
</dbReference>
<sequence>NELEFPANSFNYSVIDVTFEEIIKGHGQDVLPQDDPQLINYIRQKIHPPSKKPYNLAKPQIQDQTQFGQPTVIRQILGEMRNGFFVECGALDGEYLSNTLAFERE</sequence>
<dbReference type="GO" id="GO:0005789">
    <property type="term" value="C:endoplasmic reticulum membrane"/>
    <property type="evidence" value="ECO:0007669"/>
    <property type="project" value="TreeGrafter"/>
</dbReference>
<dbReference type="InterPro" id="IPR053202">
    <property type="entry name" value="EGF_Rcpt_Signaling_Reg"/>
</dbReference>
<organism evidence="1 2">
    <name type="scientific">Meganyctiphanes norvegica</name>
    <name type="common">Northern krill</name>
    <name type="synonym">Thysanopoda norvegica</name>
    <dbReference type="NCBI Taxonomy" id="48144"/>
    <lineage>
        <taxon>Eukaryota</taxon>
        <taxon>Metazoa</taxon>
        <taxon>Ecdysozoa</taxon>
        <taxon>Arthropoda</taxon>
        <taxon>Crustacea</taxon>
        <taxon>Multicrustacea</taxon>
        <taxon>Malacostraca</taxon>
        <taxon>Eumalacostraca</taxon>
        <taxon>Eucarida</taxon>
        <taxon>Euphausiacea</taxon>
        <taxon>Euphausiidae</taxon>
        <taxon>Meganyctiphanes</taxon>
    </lineage>
</organism>
<keyword evidence="2" id="KW-1185">Reference proteome</keyword>
<dbReference type="GO" id="GO:0031902">
    <property type="term" value="C:late endosome membrane"/>
    <property type="evidence" value="ECO:0007669"/>
    <property type="project" value="TreeGrafter"/>
</dbReference>
<reference evidence="1 2" key="1">
    <citation type="submission" date="2024-05" db="EMBL/GenBank/DDBJ databases">
        <authorList>
            <person name="Wallberg A."/>
        </authorList>
    </citation>
    <scope>NUCLEOTIDE SEQUENCE [LARGE SCALE GENOMIC DNA]</scope>
</reference>
<dbReference type="GO" id="GO:0006888">
    <property type="term" value="P:endoplasmic reticulum to Golgi vesicle-mediated transport"/>
    <property type="evidence" value="ECO:0007669"/>
    <property type="project" value="TreeGrafter"/>
</dbReference>
<feature type="non-terminal residue" evidence="1">
    <location>
        <position position="105"/>
    </location>
</feature>
<gene>
    <name evidence="1" type="ORF">MNOR_LOCUS33670</name>
</gene>
<protein>
    <submittedName>
        <fullName evidence="1">Uncharacterized protein</fullName>
    </submittedName>
</protein>
<dbReference type="PANTHER" id="PTHR34009">
    <property type="entry name" value="PROTEIN STAR"/>
    <property type="match status" value="1"/>
</dbReference>
<dbReference type="EMBL" id="CAXKWB010049243">
    <property type="protein sequence ID" value="CAL4168230.1"/>
    <property type="molecule type" value="Genomic_DNA"/>
</dbReference>
<evidence type="ECO:0000313" key="2">
    <source>
        <dbReference type="Proteomes" id="UP001497623"/>
    </source>
</evidence>